<dbReference type="SUPFAM" id="SSF53335">
    <property type="entry name" value="S-adenosyl-L-methionine-dependent methyltransferases"/>
    <property type="match status" value="1"/>
</dbReference>
<dbReference type="CDD" id="cd02440">
    <property type="entry name" value="AdoMet_MTases"/>
    <property type="match status" value="1"/>
</dbReference>
<sequence>MAEPEQCAIDEQILTFYSEEFDEGARLTTRSAQGSLEFTRVQEIVREYLSGGRVLDVGGATGHHARSLMNSGYEVELIDPVPVHVERAAEAGVSSRLGDARALPFEDNHFDGVLLLGPLYHLASVSDREGALAEAKRVTRSGGFIFAAALSRFIAFGAMSLGAPTPEPLPSTWVDLLASGRPAPGLRFPAGHFHTAEELHAEVESAGLAVIEVVGIEGPAGLYLEELTEARAAEREAALLIARAASAMPGIRDLSPHLLAIAQVGGSSHQPE</sequence>
<reference evidence="2 3" key="1">
    <citation type="submission" date="2020-07" db="EMBL/GenBank/DDBJ databases">
        <title>Sequencing the genomes of 1000 actinobacteria strains.</title>
        <authorList>
            <person name="Klenk H.-P."/>
        </authorList>
    </citation>
    <scope>NUCLEOTIDE SEQUENCE [LARGE SCALE GENOMIC DNA]</scope>
    <source>
        <strain evidence="2 3">DSM 23871</strain>
    </source>
</reference>
<keyword evidence="3" id="KW-1185">Reference proteome</keyword>
<name>A0A852T4K4_9MICO</name>
<dbReference type="RefSeq" id="WP_179457607.1">
    <property type="nucleotide sequence ID" value="NZ_BAAAPX010000001.1"/>
</dbReference>
<dbReference type="PANTHER" id="PTHR43591:SF110">
    <property type="entry name" value="RHODANESE DOMAIN-CONTAINING PROTEIN"/>
    <property type="match status" value="1"/>
</dbReference>
<dbReference type="AlphaFoldDB" id="A0A852T4K4"/>
<protein>
    <submittedName>
        <fullName evidence="2">SAM-dependent methyltransferase</fullName>
    </submittedName>
</protein>
<feature type="domain" description="Methyltransferase type 11" evidence="1">
    <location>
        <begin position="55"/>
        <end position="146"/>
    </location>
</feature>
<evidence type="ECO:0000313" key="2">
    <source>
        <dbReference type="EMBL" id="NYD75792.1"/>
    </source>
</evidence>
<comment type="caution">
    <text evidence="2">The sequence shown here is derived from an EMBL/GenBank/DDBJ whole genome shotgun (WGS) entry which is preliminary data.</text>
</comment>
<dbReference type="GO" id="GO:0032259">
    <property type="term" value="P:methylation"/>
    <property type="evidence" value="ECO:0007669"/>
    <property type="project" value="UniProtKB-KW"/>
</dbReference>
<dbReference type="Pfam" id="PF08241">
    <property type="entry name" value="Methyltransf_11"/>
    <property type="match status" value="1"/>
</dbReference>
<organism evidence="2 3">
    <name type="scientific">Leifsonia soli</name>
    <dbReference type="NCBI Taxonomy" id="582665"/>
    <lineage>
        <taxon>Bacteria</taxon>
        <taxon>Bacillati</taxon>
        <taxon>Actinomycetota</taxon>
        <taxon>Actinomycetes</taxon>
        <taxon>Micrococcales</taxon>
        <taxon>Microbacteriaceae</taxon>
        <taxon>Leifsonia</taxon>
    </lineage>
</organism>
<dbReference type="PANTHER" id="PTHR43591">
    <property type="entry name" value="METHYLTRANSFERASE"/>
    <property type="match status" value="1"/>
</dbReference>
<dbReference type="EMBL" id="JACCBJ010000001">
    <property type="protein sequence ID" value="NYD75792.1"/>
    <property type="molecule type" value="Genomic_DNA"/>
</dbReference>
<evidence type="ECO:0000313" key="3">
    <source>
        <dbReference type="Proteomes" id="UP000589620"/>
    </source>
</evidence>
<dbReference type="InterPro" id="IPR029063">
    <property type="entry name" value="SAM-dependent_MTases_sf"/>
</dbReference>
<keyword evidence="2" id="KW-0808">Transferase</keyword>
<dbReference type="Gene3D" id="3.40.50.150">
    <property type="entry name" value="Vaccinia Virus protein VP39"/>
    <property type="match status" value="1"/>
</dbReference>
<proteinExistence type="predicted"/>
<gene>
    <name evidence="2" type="ORF">BJ963_003311</name>
</gene>
<accession>A0A852T4K4</accession>
<dbReference type="GO" id="GO:0008757">
    <property type="term" value="F:S-adenosylmethionine-dependent methyltransferase activity"/>
    <property type="evidence" value="ECO:0007669"/>
    <property type="project" value="InterPro"/>
</dbReference>
<dbReference type="Proteomes" id="UP000589620">
    <property type="component" value="Unassembled WGS sequence"/>
</dbReference>
<dbReference type="InterPro" id="IPR013216">
    <property type="entry name" value="Methyltransf_11"/>
</dbReference>
<evidence type="ECO:0000259" key="1">
    <source>
        <dbReference type="Pfam" id="PF08241"/>
    </source>
</evidence>
<keyword evidence="2" id="KW-0489">Methyltransferase</keyword>